<protein>
    <submittedName>
        <fullName evidence="2">Uncharacterized protein</fullName>
    </submittedName>
</protein>
<dbReference type="RefSeq" id="XP_001581085.1">
    <property type="nucleotide sequence ID" value="XM_001581035.1"/>
</dbReference>
<proteinExistence type="predicted"/>
<gene>
    <name evidence="2" type="ORF">TVAG_366070</name>
</gene>
<dbReference type="InParanoid" id="A2DHQ1"/>
<evidence type="ECO:0000313" key="3">
    <source>
        <dbReference type="Proteomes" id="UP000001542"/>
    </source>
</evidence>
<keyword evidence="1" id="KW-1133">Transmembrane helix</keyword>
<name>A2DHQ1_TRIV3</name>
<reference evidence="2" key="1">
    <citation type="submission" date="2006-10" db="EMBL/GenBank/DDBJ databases">
        <authorList>
            <person name="Amadeo P."/>
            <person name="Zhao Q."/>
            <person name="Wortman J."/>
            <person name="Fraser-Liggett C."/>
            <person name="Carlton J."/>
        </authorList>
    </citation>
    <scope>NUCLEOTIDE SEQUENCE</scope>
    <source>
        <strain evidence="2">G3</strain>
    </source>
</reference>
<keyword evidence="1" id="KW-0472">Membrane</keyword>
<evidence type="ECO:0000313" key="2">
    <source>
        <dbReference type="EMBL" id="EAY20099.1"/>
    </source>
</evidence>
<dbReference type="VEuPathDB" id="TrichDB:TVAG_366070"/>
<accession>A2DHQ1</accession>
<keyword evidence="3" id="KW-1185">Reference proteome</keyword>
<dbReference type="EMBL" id="DS113201">
    <property type="protein sequence ID" value="EAY20099.1"/>
    <property type="molecule type" value="Genomic_DNA"/>
</dbReference>
<feature type="transmembrane region" description="Helical" evidence="1">
    <location>
        <begin position="234"/>
        <end position="258"/>
    </location>
</feature>
<dbReference type="AlphaFoldDB" id="A2DHQ1"/>
<dbReference type="KEGG" id="tva:5465633"/>
<dbReference type="SMR" id="A2DHQ1"/>
<organism evidence="2 3">
    <name type="scientific">Trichomonas vaginalis (strain ATCC PRA-98 / G3)</name>
    <dbReference type="NCBI Taxonomy" id="412133"/>
    <lineage>
        <taxon>Eukaryota</taxon>
        <taxon>Metamonada</taxon>
        <taxon>Parabasalia</taxon>
        <taxon>Trichomonadida</taxon>
        <taxon>Trichomonadidae</taxon>
        <taxon>Trichomonas</taxon>
    </lineage>
</organism>
<evidence type="ECO:0000256" key="1">
    <source>
        <dbReference type="SAM" id="Phobius"/>
    </source>
</evidence>
<sequence>MFALLAISTLAYNEEDFNATILVGETELKVTKYTSKYLVNSGLFVVFMPHPTDKLTGYDCNQKYNVTLFNNTYAVLFNEDGYFTIESETDVTIKILAYQQFGYPSCDKNVILIGNQDQTFGCQSSSKINLKEDSTVCVYVAFQLNTGSAKITNSGNFKYTVYDTSAFKIKTNLVTQPFMIKISNENKASTTDFLNLSVSVSGENQINALTLENNANTTYAIVGGAKEDEPIKPVIIVVIVIAVLAFVVIVAVVVALVIKCKKGPDASTTSKSPEQLEVGMVDNRKEDEGYNPMKATSPLADAHNHVPAKI</sequence>
<reference evidence="2" key="2">
    <citation type="journal article" date="2007" name="Science">
        <title>Draft genome sequence of the sexually transmitted pathogen Trichomonas vaginalis.</title>
        <authorList>
            <person name="Carlton J.M."/>
            <person name="Hirt R.P."/>
            <person name="Silva J.C."/>
            <person name="Delcher A.L."/>
            <person name="Schatz M."/>
            <person name="Zhao Q."/>
            <person name="Wortman J.R."/>
            <person name="Bidwell S.L."/>
            <person name="Alsmark U.C.M."/>
            <person name="Besteiro S."/>
            <person name="Sicheritz-Ponten T."/>
            <person name="Noel C.J."/>
            <person name="Dacks J.B."/>
            <person name="Foster P.G."/>
            <person name="Simillion C."/>
            <person name="Van de Peer Y."/>
            <person name="Miranda-Saavedra D."/>
            <person name="Barton G.J."/>
            <person name="Westrop G.D."/>
            <person name="Mueller S."/>
            <person name="Dessi D."/>
            <person name="Fiori P.L."/>
            <person name="Ren Q."/>
            <person name="Paulsen I."/>
            <person name="Zhang H."/>
            <person name="Bastida-Corcuera F.D."/>
            <person name="Simoes-Barbosa A."/>
            <person name="Brown M.T."/>
            <person name="Hayes R.D."/>
            <person name="Mukherjee M."/>
            <person name="Okumura C.Y."/>
            <person name="Schneider R."/>
            <person name="Smith A.J."/>
            <person name="Vanacova S."/>
            <person name="Villalvazo M."/>
            <person name="Haas B.J."/>
            <person name="Pertea M."/>
            <person name="Feldblyum T.V."/>
            <person name="Utterback T.R."/>
            <person name="Shu C.L."/>
            <person name="Osoegawa K."/>
            <person name="de Jong P.J."/>
            <person name="Hrdy I."/>
            <person name="Horvathova L."/>
            <person name="Zubacova Z."/>
            <person name="Dolezal P."/>
            <person name="Malik S.B."/>
            <person name="Logsdon J.M. Jr."/>
            <person name="Henze K."/>
            <person name="Gupta A."/>
            <person name="Wang C.C."/>
            <person name="Dunne R.L."/>
            <person name="Upcroft J.A."/>
            <person name="Upcroft P."/>
            <person name="White O."/>
            <person name="Salzberg S.L."/>
            <person name="Tang P."/>
            <person name="Chiu C.-H."/>
            <person name="Lee Y.-S."/>
            <person name="Embley T.M."/>
            <person name="Coombs G.H."/>
            <person name="Mottram J.C."/>
            <person name="Tachezy J."/>
            <person name="Fraser-Liggett C.M."/>
            <person name="Johnson P.J."/>
        </authorList>
    </citation>
    <scope>NUCLEOTIDE SEQUENCE [LARGE SCALE GENOMIC DNA]</scope>
    <source>
        <strain evidence="2">G3</strain>
    </source>
</reference>
<dbReference type="Proteomes" id="UP000001542">
    <property type="component" value="Unassembled WGS sequence"/>
</dbReference>
<dbReference type="VEuPathDB" id="TrichDB:TVAGG3_0303120"/>
<keyword evidence="1" id="KW-0812">Transmembrane</keyword>